<dbReference type="CDD" id="cd07023">
    <property type="entry name" value="S49_Sppa_N_C"/>
    <property type="match status" value="1"/>
</dbReference>
<evidence type="ECO:0000256" key="1">
    <source>
        <dbReference type="ARBA" id="ARBA00008683"/>
    </source>
</evidence>
<dbReference type="InterPro" id="IPR029045">
    <property type="entry name" value="ClpP/crotonase-like_dom_sf"/>
</dbReference>
<evidence type="ECO:0000313" key="6">
    <source>
        <dbReference type="EMBL" id="KAL0396159.1"/>
    </source>
</evidence>
<organism evidence="6">
    <name type="scientific">Sesamum calycinum</name>
    <dbReference type="NCBI Taxonomy" id="2727403"/>
    <lineage>
        <taxon>Eukaryota</taxon>
        <taxon>Viridiplantae</taxon>
        <taxon>Streptophyta</taxon>
        <taxon>Embryophyta</taxon>
        <taxon>Tracheophyta</taxon>
        <taxon>Spermatophyta</taxon>
        <taxon>Magnoliopsida</taxon>
        <taxon>eudicotyledons</taxon>
        <taxon>Gunneridae</taxon>
        <taxon>Pentapetalae</taxon>
        <taxon>asterids</taxon>
        <taxon>lamiids</taxon>
        <taxon>Lamiales</taxon>
        <taxon>Pedaliaceae</taxon>
        <taxon>Sesamum</taxon>
    </lineage>
</organism>
<accession>A0AAW2SUE8</accession>
<evidence type="ECO:0000259" key="5">
    <source>
        <dbReference type="Pfam" id="PF01343"/>
    </source>
</evidence>
<dbReference type="PANTHER" id="PTHR33209:SF1">
    <property type="entry name" value="PEPTIDASE S49 DOMAIN-CONTAINING PROTEIN"/>
    <property type="match status" value="1"/>
</dbReference>
<gene>
    <name evidence="6" type="ORF">Scaly_0064300</name>
</gene>
<dbReference type="InterPro" id="IPR047272">
    <property type="entry name" value="S49_SppA_C"/>
</dbReference>
<dbReference type="InterPro" id="IPR002142">
    <property type="entry name" value="Peptidase_S49"/>
</dbReference>
<dbReference type="GO" id="GO:0006508">
    <property type="term" value="P:proteolysis"/>
    <property type="evidence" value="ECO:0007669"/>
    <property type="project" value="UniProtKB-KW"/>
</dbReference>
<dbReference type="GO" id="GO:0008236">
    <property type="term" value="F:serine-type peptidase activity"/>
    <property type="evidence" value="ECO:0007669"/>
    <property type="project" value="UniProtKB-KW"/>
</dbReference>
<evidence type="ECO:0000256" key="2">
    <source>
        <dbReference type="ARBA" id="ARBA00022670"/>
    </source>
</evidence>
<comment type="similarity">
    <text evidence="1">Belongs to the peptidase S49 family.</text>
</comment>
<keyword evidence="4" id="KW-0720">Serine protease</keyword>
<reference evidence="6" key="2">
    <citation type="journal article" date="2024" name="Plant">
        <title>Genomic evolution and insights into agronomic trait innovations of Sesamum species.</title>
        <authorList>
            <person name="Miao H."/>
            <person name="Wang L."/>
            <person name="Qu L."/>
            <person name="Liu H."/>
            <person name="Sun Y."/>
            <person name="Le M."/>
            <person name="Wang Q."/>
            <person name="Wei S."/>
            <person name="Zheng Y."/>
            <person name="Lin W."/>
            <person name="Duan Y."/>
            <person name="Cao H."/>
            <person name="Xiong S."/>
            <person name="Wang X."/>
            <person name="Wei L."/>
            <person name="Li C."/>
            <person name="Ma Q."/>
            <person name="Ju M."/>
            <person name="Zhao R."/>
            <person name="Li G."/>
            <person name="Mu C."/>
            <person name="Tian Q."/>
            <person name="Mei H."/>
            <person name="Zhang T."/>
            <person name="Gao T."/>
            <person name="Zhang H."/>
        </authorList>
    </citation>
    <scope>NUCLEOTIDE SEQUENCE</scope>
    <source>
        <strain evidence="6">KEN8</strain>
    </source>
</reference>
<keyword evidence="3" id="KW-0378">Hydrolase</keyword>
<sequence>MAMAAQTIVAENLTLTGSIGVVTGKFNLEKLYERIGFNKEIISRGRYAELTAAEQRPFRADEAELFAKSAQSAYRSFRDKAASSRSMTVDKMEEVAQGRVWTGNDAAARGLVDAVGGLSRAVAIAKQKANLPLDKQVVMENHAFTVRSHVNITCTLVKADKAFKELLQVMASSDVVQARMDGIMMEQLDGDSYANVIFRLIKDYLSSL</sequence>
<evidence type="ECO:0000256" key="4">
    <source>
        <dbReference type="ARBA" id="ARBA00022825"/>
    </source>
</evidence>
<dbReference type="Pfam" id="PF01343">
    <property type="entry name" value="Peptidase_S49"/>
    <property type="match status" value="1"/>
</dbReference>
<dbReference type="EMBL" id="JACGWM010000001">
    <property type="protein sequence ID" value="KAL0396159.1"/>
    <property type="molecule type" value="Genomic_DNA"/>
</dbReference>
<name>A0AAW2SUE8_9LAMI</name>
<protein>
    <submittedName>
        <fullName evidence="6">Serine protease SPPA, chloroplastic</fullName>
    </submittedName>
</protein>
<comment type="caution">
    <text evidence="6">The sequence shown here is derived from an EMBL/GenBank/DDBJ whole genome shotgun (WGS) entry which is preliminary data.</text>
</comment>
<proteinExistence type="inferred from homology"/>
<dbReference type="Gene3D" id="3.90.226.10">
    <property type="entry name" value="2-enoyl-CoA Hydratase, Chain A, domain 1"/>
    <property type="match status" value="1"/>
</dbReference>
<dbReference type="SUPFAM" id="SSF52096">
    <property type="entry name" value="ClpP/crotonase"/>
    <property type="match status" value="1"/>
</dbReference>
<dbReference type="AlphaFoldDB" id="A0AAW2SUE8"/>
<reference evidence="6" key="1">
    <citation type="submission" date="2020-06" db="EMBL/GenBank/DDBJ databases">
        <authorList>
            <person name="Li T."/>
            <person name="Hu X."/>
            <person name="Zhang T."/>
            <person name="Song X."/>
            <person name="Zhang H."/>
            <person name="Dai N."/>
            <person name="Sheng W."/>
            <person name="Hou X."/>
            <person name="Wei L."/>
        </authorList>
    </citation>
    <scope>NUCLEOTIDE SEQUENCE</scope>
    <source>
        <strain evidence="6">KEN8</strain>
        <tissue evidence="6">Leaf</tissue>
    </source>
</reference>
<keyword evidence="2 6" id="KW-0645">Protease</keyword>
<feature type="domain" description="Peptidase S49" evidence="5">
    <location>
        <begin position="1"/>
        <end position="131"/>
    </location>
</feature>
<dbReference type="PANTHER" id="PTHR33209">
    <property type="entry name" value="PROTEASE 4"/>
    <property type="match status" value="1"/>
</dbReference>
<evidence type="ECO:0000256" key="3">
    <source>
        <dbReference type="ARBA" id="ARBA00022801"/>
    </source>
</evidence>